<name>A0ACC2P498_9HYME</name>
<reference evidence="1" key="1">
    <citation type="submission" date="2023-04" db="EMBL/GenBank/DDBJ databases">
        <title>A chromosome-level genome assembly of the parasitoid wasp Eretmocerus hayati.</title>
        <authorList>
            <person name="Zhong Y."/>
            <person name="Liu S."/>
            <person name="Liu Y."/>
        </authorList>
    </citation>
    <scope>NUCLEOTIDE SEQUENCE</scope>
    <source>
        <strain evidence="1">ZJU_SS_LIU_2023</strain>
    </source>
</reference>
<protein>
    <submittedName>
        <fullName evidence="1">Uncharacterized protein</fullName>
    </submittedName>
</protein>
<evidence type="ECO:0000313" key="2">
    <source>
        <dbReference type="Proteomes" id="UP001239111"/>
    </source>
</evidence>
<accession>A0ACC2P498</accession>
<keyword evidence="2" id="KW-1185">Reference proteome</keyword>
<sequence length="835" mass="94904">MKRRRESDPAVPQWGQATDGRREDIGGTSVDNSHVADVDMFETSSVMSIPSDADQDSDCAVSVSTISADDDDHLEHAHTTLDSRDISMLSTSVASMSLSEQVETNADHNEVSMNAYGGEYYGTTTSDAETDEIVELDLTGGTACKQEMIKTDKHFPHLTDLLNQESYHEPVDEEFIATRAEMLLAIVKFGIVHSLGVQGMSELFQMHNSYFRNKVLPDSVYYMNKLFTSDTDKEYHAVCPTCKTYAGQFFQGQRTIRCDVCEVDIKITDPSFTNFFVTNDIESELKAAVEQNIDHYLSEMNKPEKRTVGDVIKDITDGQRYVDFVNSLPPETRKAFLTAIFNTDGAPTHESSKGSVWLIQIVLNEMPYTYRASSPIVCAAWFGREKPDMDIFLATYVNHMNKLSTQGFKCTVNDQVMTIKLFCLCGCVDSGARAPVQGFVQYNGMYGCCWCLNPGKWVPSLLSKSKKPGGCYKFSMEKEPAELRNKKDTVDTMVEMEELQEESAKVHGKSPPAKKGIKKLSALIGLLNFHIIFGLCPDYMHAICLGIAPQFVNYWLKSTKKAFSLPSKAEEMIDEKMKSIKVPHQLCRLSRKFKDRCFWTAREWENWVLYYSVPVLSSFYGFEKYVDHWSLLVEALHILLGDQIKRSSIDYADGLLRKYLSMLKCEVILKKCVFQRPVVKIADFLDNLGNRYAKSTLKISEVRYVGRSQLASKNLIQRFDISERSRIYSKMIKDRCIFNSQTDRCTRSDDSFAQTIDGQFVRIRNFIVDELNGKEFVVCNVVQTRNRKSPRQMKEIANIENKESIIRTNRIDRICVCVALNDGSFISPVPNLYFY</sequence>
<evidence type="ECO:0000313" key="1">
    <source>
        <dbReference type="EMBL" id="KAJ8677359.1"/>
    </source>
</evidence>
<comment type="caution">
    <text evidence="1">The sequence shown here is derived from an EMBL/GenBank/DDBJ whole genome shotgun (WGS) entry which is preliminary data.</text>
</comment>
<organism evidence="1 2">
    <name type="scientific">Eretmocerus hayati</name>
    <dbReference type="NCBI Taxonomy" id="131215"/>
    <lineage>
        <taxon>Eukaryota</taxon>
        <taxon>Metazoa</taxon>
        <taxon>Ecdysozoa</taxon>
        <taxon>Arthropoda</taxon>
        <taxon>Hexapoda</taxon>
        <taxon>Insecta</taxon>
        <taxon>Pterygota</taxon>
        <taxon>Neoptera</taxon>
        <taxon>Endopterygota</taxon>
        <taxon>Hymenoptera</taxon>
        <taxon>Apocrita</taxon>
        <taxon>Proctotrupomorpha</taxon>
        <taxon>Chalcidoidea</taxon>
        <taxon>Aphelinidae</taxon>
        <taxon>Aphelininae</taxon>
        <taxon>Eretmocerus</taxon>
    </lineage>
</organism>
<proteinExistence type="predicted"/>
<gene>
    <name evidence="1" type="ORF">QAD02_013146</name>
</gene>
<dbReference type="Proteomes" id="UP001239111">
    <property type="component" value="Chromosome 2"/>
</dbReference>
<dbReference type="EMBL" id="CM056742">
    <property type="protein sequence ID" value="KAJ8677359.1"/>
    <property type="molecule type" value="Genomic_DNA"/>
</dbReference>